<evidence type="ECO:0000256" key="1">
    <source>
        <dbReference type="SAM" id="SignalP"/>
    </source>
</evidence>
<sequence>MRTSFINLVLFSLTILIFPCLAKYQKESVEFIKTSYLIGHENAFFLRSERIREDGSFLVSSKIGQEQQITSVPISATLLLNNNLSKTNQNNSQFYFQNQASDTNKIRAMSKLKSSEPNQNFPLTQDLMLVDPLTYSSYFSGSNYDRVTTFSIGSENDPFTILIAGTTNSPDFPLQNNVKIVSAPDKNDQHRDNIAFVSRIDANGNIIFSTFFGGSISQNEVHNTSRSIKPESVCRDNLGRFWIVGGVS</sequence>
<organism evidence="2 3">
    <name type="scientific">Anaeramoeba flamelloides</name>
    <dbReference type="NCBI Taxonomy" id="1746091"/>
    <lineage>
        <taxon>Eukaryota</taxon>
        <taxon>Metamonada</taxon>
        <taxon>Anaeramoebidae</taxon>
        <taxon>Anaeramoeba</taxon>
    </lineage>
</organism>
<protein>
    <submittedName>
        <fullName evidence="2">Cell surface glycoprotein (S-layer protein)-like protein</fullName>
    </submittedName>
</protein>
<dbReference type="EMBL" id="JAOAOG010000233">
    <property type="protein sequence ID" value="KAJ6238243.1"/>
    <property type="molecule type" value="Genomic_DNA"/>
</dbReference>
<feature type="chain" id="PRO_5045081500" evidence="1">
    <location>
        <begin position="23"/>
        <end position="248"/>
    </location>
</feature>
<keyword evidence="1" id="KW-0732">Signal</keyword>
<gene>
    <name evidence="2" type="ORF">M0813_26211</name>
</gene>
<dbReference type="Proteomes" id="UP001150062">
    <property type="component" value="Unassembled WGS sequence"/>
</dbReference>
<evidence type="ECO:0000313" key="2">
    <source>
        <dbReference type="EMBL" id="KAJ6238243.1"/>
    </source>
</evidence>
<proteinExistence type="predicted"/>
<reference evidence="2" key="1">
    <citation type="submission" date="2022-08" db="EMBL/GenBank/DDBJ databases">
        <title>Novel sulfate-reducing endosymbionts in the free-living metamonad Anaeramoeba.</title>
        <authorList>
            <person name="Jerlstrom-Hultqvist J."/>
            <person name="Cepicka I."/>
            <person name="Gallot-Lavallee L."/>
            <person name="Salas-Leiva D."/>
            <person name="Curtis B.A."/>
            <person name="Zahonova K."/>
            <person name="Pipaliya S."/>
            <person name="Dacks J."/>
            <person name="Roger A.J."/>
        </authorList>
    </citation>
    <scope>NUCLEOTIDE SEQUENCE</scope>
    <source>
        <strain evidence="2">Schooner1</strain>
    </source>
</reference>
<feature type="signal peptide" evidence="1">
    <location>
        <begin position="1"/>
        <end position="22"/>
    </location>
</feature>
<keyword evidence="3" id="KW-1185">Reference proteome</keyword>
<comment type="caution">
    <text evidence="2">The sequence shown here is derived from an EMBL/GenBank/DDBJ whole genome shotgun (WGS) entry which is preliminary data.</text>
</comment>
<evidence type="ECO:0000313" key="3">
    <source>
        <dbReference type="Proteomes" id="UP001150062"/>
    </source>
</evidence>
<name>A0ABQ8Y090_9EUKA</name>
<accession>A0ABQ8Y090</accession>